<dbReference type="Pfam" id="PF18340">
    <property type="entry name" value="TraI_2B"/>
    <property type="match status" value="1"/>
</dbReference>
<dbReference type="EMBL" id="NOWC01000032">
    <property type="protein sequence ID" value="OZS72668.1"/>
    <property type="molecule type" value="Genomic_DNA"/>
</dbReference>
<organism evidence="7 8">
    <name type="scientific">Providencia rettgeri</name>
    <dbReference type="NCBI Taxonomy" id="587"/>
    <lineage>
        <taxon>Bacteria</taxon>
        <taxon>Pseudomonadati</taxon>
        <taxon>Pseudomonadota</taxon>
        <taxon>Gammaproteobacteria</taxon>
        <taxon>Enterobacterales</taxon>
        <taxon>Morganellaceae</taxon>
        <taxon>Providencia</taxon>
    </lineage>
</organism>
<feature type="domain" description="TraI 2B/2B-like" evidence="5">
    <location>
        <begin position="629"/>
        <end position="707"/>
    </location>
</feature>
<dbReference type="InterPro" id="IPR027417">
    <property type="entry name" value="P-loop_NTPase"/>
</dbReference>
<feature type="domain" description="TraI helicase-associated ssDBD N-terminal" evidence="6">
    <location>
        <begin position="451"/>
        <end position="531"/>
    </location>
</feature>
<evidence type="ECO:0000256" key="1">
    <source>
        <dbReference type="SAM" id="MobiDB-lite"/>
    </source>
</evidence>
<comment type="caution">
    <text evidence="7">The sequence shown here is derived from an EMBL/GenBank/DDBJ whole genome shotgun (WGS) entry which is preliminary data.</text>
</comment>
<reference evidence="7 8" key="1">
    <citation type="submission" date="2017-07" db="EMBL/GenBank/DDBJ databases">
        <title>blaIMP-27 on transferable plasmids in Proteus mirabilis and Providencia rettgeri.</title>
        <authorList>
            <person name="Potter R."/>
        </authorList>
    </citation>
    <scope>NUCLEOTIDE SEQUENCE [LARGE SCALE GENOMIC DNA]</scope>
    <source>
        <strain evidence="7 8">PR1</strain>
    </source>
</reference>
<feature type="domain" description="DNA helicase TraI type C-terminal" evidence="2">
    <location>
        <begin position="1429"/>
        <end position="1585"/>
    </location>
</feature>
<dbReference type="InterPro" id="IPR040668">
    <property type="entry name" value="TraI_2B"/>
</dbReference>
<feature type="region of interest" description="Disordered" evidence="1">
    <location>
        <begin position="1586"/>
        <end position="1615"/>
    </location>
</feature>
<dbReference type="Gene3D" id="6.10.140.290">
    <property type="match status" value="1"/>
</dbReference>
<keyword evidence="7" id="KW-0067">ATP-binding</keyword>
<dbReference type="SUPFAM" id="SSF52540">
    <property type="entry name" value="P-loop containing nucleoside triphosphate hydrolases"/>
    <property type="match status" value="2"/>
</dbReference>
<dbReference type="InterPro" id="IPR014862">
    <property type="entry name" value="TrwC"/>
</dbReference>
<dbReference type="Pfam" id="PF08751">
    <property type="entry name" value="TrwC"/>
    <property type="match status" value="1"/>
</dbReference>
<evidence type="ECO:0000259" key="5">
    <source>
        <dbReference type="Pfam" id="PF18340"/>
    </source>
</evidence>
<dbReference type="CDD" id="cd17933">
    <property type="entry name" value="DEXSc_RecD-like"/>
    <property type="match status" value="1"/>
</dbReference>
<name>A0A264VMS0_PRORE</name>
<dbReference type="Gene3D" id="2.30.30.940">
    <property type="match status" value="1"/>
</dbReference>
<dbReference type="GO" id="GO:0005524">
    <property type="term" value="F:ATP binding"/>
    <property type="evidence" value="ECO:0007669"/>
    <property type="project" value="InterPro"/>
</dbReference>
<evidence type="ECO:0000259" key="6">
    <source>
        <dbReference type="Pfam" id="PF22232"/>
    </source>
</evidence>
<feature type="domain" description="TrwC relaxase" evidence="3">
    <location>
        <begin position="10"/>
        <end position="282"/>
    </location>
</feature>
<feature type="domain" description="TraI N-terminal subdomain" evidence="4">
    <location>
        <begin position="570"/>
        <end position="620"/>
    </location>
</feature>
<feature type="region of interest" description="Disordered" evidence="1">
    <location>
        <begin position="1680"/>
        <end position="1710"/>
    </location>
</feature>
<dbReference type="Gene3D" id="3.40.50.300">
    <property type="entry name" value="P-loop containing nucleotide triphosphate hydrolases"/>
    <property type="match status" value="2"/>
</dbReference>
<dbReference type="Pfam" id="PF07057">
    <property type="entry name" value="TraI_C"/>
    <property type="match status" value="1"/>
</dbReference>
<evidence type="ECO:0000259" key="2">
    <source>
        <dbReference type="Pfam" id="PF07057"/>
    </source>
</evidence>
<dbReference type="InterPro" id="IPR014059">
    <property type="entry name" value="TraI/TrwC_relax"/>
</dbReference>
<dbReference type="InterPro" id="IPR014129">
    <property type="entry name" value="Conjug_relaxase_TraI"/>
</dbReference>
<accession>A0A264VMS0</accession>
<dbReference type="GO" id="GO:0016818">
    <property type="term" value="F:hydrolase activity, acting on acid anhydrides, in phosphorus-containing anhydrides"/>
    <property type="evidence" value="ECO:0007669"/>
    <property type="project" value="InterPro"/>
</dbReference>
<evidence type="ECO:0000313" key="8">
    <source>
        <dbReference type="Proteomes" id="UP000216001"/>
    </source>
</evidence>
<protein>
    <submittedName>
        <fullName evidence="7">Conjugative transfer relaxase/helicase TraI</fullName>
    </submittedName>
</protein>
<dbReference type="Pfam" id="PF18272">
    <property type="entry name" value="ssDNA_TraI_N"/>
    <property type="match status" value="1"/>
</dbReference>
<dbReference type="NCBIfam" id="NF041492">
    <property type="entry name" value="MobF"/>
    <property type="match status" value="1"/>
</dbReference>
<dbReference type="Pfam" id="PF13604">
    <property type="entry name" value="AAA_30"/>
    <property type="match status" value="1"/>
</dbReference>
<evidence type="ECO:0000259" key="4">
    <source>
        <dbReference type="Pfam" id="PF18272"/>
    </source>
</evidence>
<dbReference type="InterPro" id="IPR040987">
    <property type="entry name" value="TraI_N"/>
</dbReference>
<keyword evidence="7" id="KW-0547">Nucleotide-binding</keyword>
<proteinExistence type="predicted"/>
<dbReference type="GO" id="GO:0003678">
    <property type="term" value="F:DNA helicase activity"/>
    <property type="evidence" value="ECO:0007669"/>
    <property type="project" value="InterPro"/>
</dbReference>
<dbReference type="NCBIfam" id="TIGR02686">
    <property type="entry name" value="relax_trwC"/>
    <property type="match status" value="1"/>
</dbReference>
<dbReference type="SUPFAM" id="SSF55464">
    <property type="entry name" value="Origin of replication-binding domain, RBD-like"/>
    <property type="match status" value="1"/>
</dbReference>
<dbReference type="InterPro" id="IPR009767">
    <property type="entry name" value="DNA_helicase_TraI_C"/>
</dbReference>
<dbReference type="Pfam" id="PF22232">
    <property type="entry name" value="TraI_hel_assoc_N"/>
    <property type="match status" value="1"/>
</dbReference>
<keyword evidence="7" id="KW-0347">Helicase</keyword>
<keyword evidence="7" id="KW-0378">Hydrolase</keyword>
<evidence type="ECO:0000259" key="3">
    <source>
        <dbReference type="Pfam" id="PF08751"/>
    </source>
</evidence>
<sequence length="1710" mass="188241">MVMLTVAPIANNAANYYTHEDNYYFLGNLEARWMGEGAKSLGLERDVTKDQLGEILEGRLPNGQSLERMENGKNVHREGHDLTFSAPKSVSVLGIVLGDKRMIEAHNRAVEVALHEVEGLTSTRVMIDGKTSLEMTKNLVVAAFNHDTSREHDPQLHTHALVMNMTEHNGEWRTLSSDTRSKMGFSEALYDLRIALGEIYQNTLRKEIEGMGFKTHNAGRNSLWEIDGVPVTPFSQRRQQILDAVGHEASLKSRDVAALDTRQAKTTPEKSELLTDWFDRLEKNSFGADARKAFYAEAEQRLAKGQMGDASRDIQPDITRAVTDAIALLSDKQLSMTYSQVLAKTLGGLEARAGMIAQVREAIDVAIEQRQLIPLDEKKGLFTSSIHLMDELKLQQIATDMKQHNRTVSFQARTEALRPVMEKVADTLPSIAIVASQGLGKAQRDGVLDGITMAQSQGRDVAVMTLDTTSRQAFANDKRFAYVPKMTLGDGQPLKPNSTLVVANAEKLSLKSALSLLESAQSANVQVLMMDSGGRKGTGNVLATLQDAGVPRFQGESSAVLTVKTAHIPDKNHRYAALAADYAQLHSDMKPVVAQVSGVREQKIVTDTIRQTLTERGMLSEKTVTVTQLKPVWLDSHSRKQIDSYREGMVMERWNADKKEVERFTIDRVTPETRSVTLLDSQGQKQVMKPQQFDGQWSAYQRQTMDIKQGEKLTILAKQNKLSARDRVTVSGFMPNAIMVNFNGKTHRIDVRDGVKADYSYVTAPGQQANDTGTVLLAASARDTQPTLLNTAARSGEHITVYTPLDKMETERRLSRSPVYQQARQLAGVEGLDSKAIEQAADKATEALLSKPEKALQQGMALAQESQVFFSRIDAIAKALPLHNSLDSQSLGKAFDRLVAQKAIIPVTSGKGAAQQHYVTASTWEMEKQILTTILAGKGTQTPLMESVPDAVLEGLTEGQKAATTLILTTRDQFVGIQGYAGVGKTTQLKAVLKALDTLPETQRPEVIGLAPTHRAVGELAAVGVKSQTLHAFLMDANQRQQQGEVLDFKNTLFLVDEGSMVGNKIMTEVLDVIGRGGGRAPISGDRAQLLSVDSGDPLALAQDRSALETAIIKEIVRQRPELRPAIEAIIAGNIQTAMETMNRVTPDVVPRRAGAELPEQSVVDAGDKVITHILDDYRGRTPEAQKETLIVAQTNRDKDELNRGIHQILVEQGQLQGGKDVPILVRESTRTEALLSTAGLAKHAGKIALIQEQYYRIEVTQEGVSDGIVTLVDEQGKGHLLSAFESSLLDIGIYRQETRHIAAGEKINFTRTDKERGRVMNSDWTVSEVSGNGQITLTKGDESRVLDPKGALTDQHLDYGYAGTAYKAQGASSLYVIVLGGVESGRRMLATLRDAYVALSRTKAHVQTYSDDLDKWTRAIENPGNRQTAHDVLLAEQDRGAKVGNQLFERAQPLNDTAIGRALSRQMGLGESHEGKFVYPSTKHPEPHVAWPTYDIHGKAQGTVLQAIELDGDKLQGLRAEGRLLGSEQAQFIVVKPSQNGQTVIVNTLESAFEVMAQQPEQGVVVQLNPDERLHTAMIEKITQGEVDNAYANPNTAQTDKADSDPKSLQTPEEQAIDKALKEAEAALRQQANSEPKVPELSEDELRQVMAQERDSLLKGEHDLLEAKERVIEKAVQLEREHQQQQRDVLRQQEREMVMEKSRDREFGD</sequence>
<dbReference type="Proteomes" id="UP000216001">
    <property type="component" value="Unassembled WGS sequence"/>
</dbReference>
<gene>
    <name evidence="7" type="primary">traI</name>
    <name evidence="7" type="ORF">CHI95_20465</name>
</gene>
<dbReference type="GO" id="GO:0003677">
    <property type="term" value="F:DNA binding"/>
    <property type="evidence" value="ECO:0007669"/>
    <property type="project" value="InterPro"/>
</dbReference>
<dbReference type="InterPro" id="IPR054558">
    <property type="entry name" value="TraI_hel_assoc_DBD_N"/>
</dbReference>
<dbReference type="NCBIfam" id="TIGR02760">
    <property type="entry name" value="TraI_TIGR"/>
    <property type="match status" value="1"/>
</dbReference>
<evidence type="ECO:0000313" key="7">
    <source>
        <dbReference type="EMBL" id="OZS72668.1"/>
    </source>
</evidence>